<comment type="caution">
    <text evidence="1">The sequence shown here is derived from an EMBL/GenBank/DDBJ whole genome shotgun (WGS) entry which is preliminary data.</text>
</comment>
<proteinExistence type="predicted"/>
<evidence type="ECO:0000313" key="2">
    <source>
        <dbReference type="Proteomes" id="UP001148125"/>
    </source>
</evidence>
<organism evidence="1 2">
    <name type="scientific">Alkalihalobacterium chitinilyticum</name>
    <dbReference type="NCBI Taxonomy" id="2980103"/>
    <lineage>
        <taxon>Bacteria</taxon>
        <taxon>Bacillati</taxon>
        <taxon>Bacillota</taxon>
        <taxon>Bacilli</taxon>
        <taxon>Bacillales</taxon>
        <taxon>Bacillaceae</taxon>
        <taxon>Alkalihalobacterium</taxon>
    </lineage>
</organism>
<accession>A0ABT5VFH5</accession>
<dbReference type="RefSeq" id="WP_275118815.1">
    <property type="nucleotide sequence ID" value="NZ_JAOTPO010000008.1"/>
</dbReference>
<gene>
    <name evidence="1" type="ORF">N7Z68_12530</name>
</gene>
<evidence type="ECO:0000313" key="1">
    <source>
        <dbReference type="EMBL" id="MDE5414201.1"/>
    </source>
</evidence>
<sequence length="189" mass="21158">MAMICLSRFLSCGIPRICELQFLRNSEALIWQDKSNLFNKTLDWFHVQLPTVQSLVQEAKKNQAFSAVLSNELFSQQVAKQMYRANAQVGGVALGLSQYIKKVSFDDQLRSGQRWFAHTPLSRTLLHFRVDARYQFLYSFTTKVPMAAVGSSSSIVKKNQTASIASRSVAAATNHGGTKRSSIKSTLVY</sequence>
<protein>
    <submittedName>
        <fullName evidence="1">Uncharacterized protein</fullName>
    </submittedName>
</protein>
<dbReference type="EMBL" id="JAOTPO010000008">
    <property type="protein sequence ID" value="MDE5414201.1"/>
    <property type="molecule type" value="Genomic_DNA"/>
</dbReference>
<keyword evidence="2" id="KW-1185">Reference proteome</keyword>
<dbReference type="Proteomes" id="UP001148125">
    <property type="component" value="Unassembled WGS sequence"/>
</dbReference>
<name>A0ABT5VFH5_9BACI</name>
<reference evidence="1" key="1">
    <citation type="submission" date="2024-05" db="EMBL/GenBank/DDBJ databases">
        <title>Alkalihalobacillus sp. strain MEB203 novel alkaliphilic bacterium from Lonar Lake, India.</title>
        <authorList>
            <person name="Joshi A."/>
            <person name="Thite S."/>
            <person name="Mengade P."/>
        </authorList>
    </citation>
    <scope>NUCLEOTIDE SEQUENCE</scope>
    <source>
        <strain evidence="1">MEB 203</strain>
    </source>
</reference>